<keyword evidence="2" id="KW-0328">Glycosyltransferase</keyword>
<dbReference type="EC" id="2.4.-.-" evidence="2"/>
<dbReference type="Proteomes" id="UP001596513">
    <property type="component" value="Unassembled WGS sequence"/>
</dbReference>
<protein>
    <submittedName>
        <fullName evidence="2">Glycosyltransferase family 39 protein</fullName>
        <ecNumber evidence="2">2.4.-.-</ecNumber>
    </submittedName>
</protein>
<sequence>MVRSLHVWLVVAVLATLAVFQDRPWKALEVLDYDAGGYYAYLPSAFIYHDLGRADSLQRLALAAGRPRERGLYTLPNGRVISKYPLGVALGELPWFAGAHAYARLTHRYRTDGFSRPYQHSVMLAGLVYGLLGLWIVRKLLLRFFDDRHTAWALAGVGLGTNYFNYSTYDAAMAHAALFMWQAALLYCTVRWYETFRPRWAVGTGLFLGLATLCRFTEALYVVIPLTWGITSWAALRQRPALLLAHAGQWGLAAAVGATVLGLQFLFWRVVSGHWVVDSYSVEHFSFSQPHVLYGLFSYRKGWLLYTPLAGLMLLGLVAARRRLPAAVVPALVLLPVLLYVTFSWEAWWYGGGFGARPLVSLYPLLALPFAALLAVARGWSRPHQVGLQAAVVLCITLNLWQTWQYAAGYLLGDKNTRELYFSKFFESPNLF</sequence>
<dbReference type="GO" id="GO:0016757">
    <property type="term" value="F:glycosyltransferase activity"/>
    <property type="evidence" value="ECO:0007669"/>
    <property type="project" value="UniProtKB-KW"/>
</dbReference>
<keyword evidence="3" id="KW-1185">Reference proteome</keyword>
<feature type="transmembrane region" description="Helical" evidence="1">
    <location>
        <begin position="303"/>
        <end position="320"/>
    </location>
</feature>
<feature type="transmembrane region" description="Helical" evidence="1">
    <location>
        <begin position="327"/>
        <end position="350"/>
    </location>
</feature>
<evidence type="ECO:0000313" key="3">
    <source>
        <dbReference type="Proteomes" id="UP001596513"/>
    </source>
</evidence>
<proteinExistence type="predicted"/>
<evidence type="ECO:0000313" key="2">
    <source>
        <dbReference type="EMBL" id="MFC7666754.1"/>
    </source>
</evidence>
<organism evidence="2 3">
    <name type="scientific">Hymenobacter humi</name>
    <dbReference type="NCBI Taxonomy" id="1411620"/>
    <lineage>
        <taxon>Bacteria</taxon>
        <taxon>Pseudomonadati</taxon>
        <taxon>Bacteroidota</taxon>
        <taxon>Cytophagia</taxon>
        <taxon>Cytophagales</taxon>
        <taxon>Hymenobacteraceae</taxon>
        <taxon>Hymenobacter</taxon>
    </lineage>
</organism>
<accession>A0ABW2U1K0</accession>
<evidence type="ECO:0000256" key="1">
    <source>
        <dbReference type="SAM" id="Phobius"/>
    </source>
</evidence>
<dbReference type="EMBL" id="JBHTEK010000001">
    <property type="protein sequence ID" value="MFC7666754.1"/>
    <property type="molecule type" value="Genomic_DNA"/>
</dbReference>
<feature type="transmembrane region" description="Helical" evidence="1">
    <location>
        <begin position="172"/>
        <end position="190"/>
    </location>
</feature>
<reference evidence="3" key="1">
    <citation type="journal article" date="2019" name="Int. J. Syst. Evol. Microbiol.">
        <title>The Global Catalogue of Microorganisms (GCM) 10K type strain sequencing project: providing services to taxonomists for standard genome sequencing and annotation.</title>
        <authorList>
            <consortium name="The Broad Institute Genomics Platform"/>
            <consortium name="The Broad Institute Genome Sequencing Center for Infectious Disease"/>
            <person name="Wu L."/>
            <person name="Ma J."/>
        </authorList>
    </citation>
    <scope>NUCLEOTIDE SEQUENCE [LARGE SCALE GENOMIC DNA]</scope>
    <source>
        <strain evidence="3">JCM 19635</strain>
    </source>
</reference>
<keyword evidence="1" id="KW-0472">Membrane</keyword>
<keyword evidence="1" id="KW-0812">Transmembrane</keyword>
<feature type="transmembrane region" description="Helical" evidence="1">
    <location>
        <begin position="219"/>
        <end position="236"/>
    </location>
</feature>
<gene>
    <name evidence="2" type="ORF">ACFQT0_04470</name>
</gene>
<comment type="caution">
    <text evidence="2">The sequence shown here is derived from an EMBL/GenBank/DDBJ whole genome shotgun (WGS) entry which is preliminary data.</text>
</comment>
<feature type="transmembrane region" description="Helical" evidence="1">
    <location>
        <begin position="118"/>
        <end position="137"/>
    </location>
</feature>
<name>A0ABW2U1K0_9BACT</name>
<feature type="transmembrane region" description="Helical" evidence="1">
    <location>
        <begin position="362"/>
        <end position="380"/>
    </location>
</feature>
<keyword evidence="1" id="KW-1133">Transmembrane helix</keyword>
<dbReference type="RefSeq" id="WP_380200721.1">
    <property type="nucleotide sequence ID" value="NZ_JBHTEK010000001.1"/>
</dbReference>
<feature type="transmembrane region" description="Helical" evidence="1">
    <location>
        <begin position="248"/>
        <end position="268"/>
    </location>
</feature>
<keyword evidence="2" id="KW-0808">Transferase</keyword>